<gene>
    <name evidence="2" type="primary">LOC136087846</name>
</gene>
<protein>
    <submittedName>
        <fullName evidence="2">Uncharacterized protein LOC136087846 isoform X1</fullName>
    </submittedName>
</protein>
<dbReference type="RefSeq" id="XP_065667507.1">
    <property type="nucleotide sequence ID" value="XM_065811435.1"/>
</dbReference>
<sequence length="112" mass="11367">MEKQILQTYIDSLTDNPSTIIIDFLRFLESTRSTIEPSSSGTVVPTLTATSGTSSSATIVLLSSASIGPSSSVTIVSSFSTSSGPCTSSTIVPCSTSATTVSHAQPSAGWSG</sequence>
<proteinExistence type="predicted"/>
<name>A0ABM4CZV9_HYDVU</name>
<evidence type="ECO:0000313" key="2">
    <source>
        <dbReference type="RefSeq" id="XP_065667507.1"/>
    </source>
</evidence>
<keyword evidence="1" id="KW-1185">Reference proteome</keyword>
<dbReference type="Proteomes" id="UP001652625">
    <property type="component" value="Chromosome 12"/>
</dbReference>
<organism evidence="1 2">
    <name type="scientific">Hydra vulgaris</name>
    <name type="common">Hydra</name>
    <name type="synonym">Hydra attenuata</name>
    <dbReference type="NCBI Taxonomy" id="6087"/>
    <lineage>
        <taxon>Eukaryota</taxon>
        <taxon>Metazoa</taxon>
        <taxon>Cnidaria</taxon>
        <taxon>Hydrozoa</taxon>
        <taxon>Hydroidolina</taxon>
        <taxon>Anthoathecata</taxon>
        <taxon>Aplanulata</taxon>
        <taxon>Hydridae</taxon>
        <taxon>Hydra</taxon>
    </lineage>
</organism>
<accession>A0ABM4CZV9</accession>
<dbReference type="GeneID" id="136087846"/>
<evidence type="ECO:0000313" key="1">
    <source>
        <dbReference type="Proteomes" id="UP001652625"/>
    </source>
</evidence>
<reference evidence="2" key="1">
    <citation type="submission" date="2025-08" db="UniProtKB">
        <authorList>
            <consortium name="RefSeq"/>
        </authorList>
    </citation>
    <scope>IDENTIFICATION</scope>
</reference>